<evidence type="ECO:0000313" key="3">
    <source>
        <dbReference type="Proteomes" id="UP001200642"/>
    </source>
</evidence>
<reference evidence="2" key="1">
    <citation type="submission" date="2023-02" db="EMBL/GenBank/DDBJ databases">
        <title>Genome of Flavobacteriaceae gen. nov. sp. strain F89.</title>
        <authorList>
            <person name="Wang Y."/>
        </authorList>
    </citation>
    <scope>NUCLEOTIDE SEQUENCE</scope>
    <source>
        <strain evidence="2">F89</strain>
    </source>
</reference>
<dbReference type="EMBL" id="JAIRBC010000001">
    <property type="protein sequence ID" value="MCG2459304.1"/>
    <property type="molecule type" value="Genomic_DNA"/>
</dbReference>
<evidence type="ECO:0008006" key="4">
    <source>
        <dbReference type="Google" id="ProtNLM"/>
    </source>
</evidence>
<keyword evidence="3" id="KW-1185">Reference proteome</keyword>
<evidence type="ECO:0000256" key="1">
    <source>
        <dbReference type="SAM" id="SignalP"/>
    </source>
</evidence>
<evidence type="ECO:0000313" key="2">
    <source>
        <dbReference type="EMBL" id="MCG2459304.1"/>
    </source>
</evidence>
<sequence>MIKVKMNFKSLPIAVASLALVVSCSNDKEDPMGEQEFSQAEVNAVLAGDDMTSFADNTLANLAINGSGSAGTTNKVQSAECYSYIEVANGFTVTFANCSLEGHENITGNVEVEYAAGEGTASFTATFDDLNVDGTIISGTRSYVFKGDMEQGVYTFSITSDMRVGFPDDSFYSEKGTQNYSLVFGETWETSTYTISGNWNVEWKGNTYNLASAEGIQGNLTCADINKGILEISKNGLNVSVNYGDGTCDDMATLVYPDGTTEEFTLDK</sequence>
<dbReference type="AlphaFoldDB" id="A0AAE3ESD9"/>
<dbReference type="PROSITE" id="PS51257">
    <property type="entry name" value="PROKAR_LIPOPROTEIN"/>
    <property type="match status" value="1"/>
</dbReference>
<dbReference type="Proteomes" id="UP001200642">
    <property type="component" value="Unassembled WGS sequence"/>
</dbReference>
<gene>
    <name evidence="2" type="ORF">K8352_00925</name>
</gene>
<organism evidence="2 3">
    <name type="scientific">Cerina litoralis</name>
    <dbReference type="NCBI Taxonomy" id="2874477"/>
    <lineage>
        <taxon>Bacteria</taxon>
        <taxon>Pseudomonadati</taxon>
        <taxon>Bacteroidota</taxon>
        <taxon>Flavobacteriia</taxon>
        <taxon>Flavobacteriales</taxon>
        <taxon>Flavobacteriaceae</taxon>
        <taxon>Cerina</taxon>
    </lineage>
</organism>
<comment type="caution">
    <text evidence="2">The sequence shown here is derived from an EMBL/GenBank/DDBJ whole genome shotgun (WGS) entry which is preliminary data.</text>
</comment>
<dbReference type="RefSeq" id="WP_317900451.1">
    <property type="nucleotide sequence ID" value="NZ_JAIRBC010000001.1"/>
</dbReference>
<protein>
    <recommendedName>
        <fullName evidence="4">Lipoprotein</fullName>
    </recommendedName>
</protein>
<accession>A0AAE3ESD9</accession>
<keyword evidence="1" id="KW-0732">Signal</keyword>
<proteinExistence type="predicted"/>
<name>A0AAE3ESD9_9FLAO</name>
<feature type="chain" id="PRO_5042153057" description="Lipoprotein" evidence="1">
    <location>
        <begin position="20"/>
        <end position="268"/>
    </location>
</feature>
<feature type="signal peptide" evidence="1">
    <location>
        <begin position="1"/>
        <end position="19"/>
    </location>
</feature>